<keyword evidence="2" id="KW-1185">Reference proteome</keyword>
<evidence type="ECO:0000313" key="2">
    <source>
        <dbReference type="Proteomes" id="UP001306950"/>
    </source>
</evidence>
<gene>
    <name evidence="1" type="ORF">V3851_19830</name>
</gene>
<protein>
    <recommendedName>
        <fullName evidence="3">Flagellar protein FliT</fullName>
    </recommendedName>
</protein>
<evidence type="ECO:0008006" key="3">
    <source>
        <dbReference type="Google" id="ProtNLM"/>
    </source>
</evidence>
<dbReference type="Proteomes" id="UP001306950">
    <property type="component" value="Unassembled WGS sequence"/>
</dbReference>
<dbReference type="EMBL" id="JAZHPZ010000012">
    <property type="protein sequence ID" value="MEF2968084.1"/>
    <property type="molecule type" value="Genomic_DNA"/>
</dbReference>
<proteinExistence type="predicted"/>
<comment type="caution">
    <text evidence="1">The sequence shown here is derived from an EMBL/GenBank/DDBJ whole genome shotgun (WGS) entry which is preliminary data.</text>
</comment>
<evidence type="ECO:0000313" key="1">
    <source>
        <dbReference type="EMBL" id="MEF2968084.1"/>
    </source>
</evidence>
<dbReference type="RefSeq" id="WP_331848298.1">
    <property type="nucleotide sequence ID" value="NZ_JAZHPZ010000012.1"/>
</dbReference>
<reference evidence="1 2" key="1">
    <citation type="submission" date="2024-02" db="EMBL/GenBank/DDBJ databases">
        <title>A nitrogen-fixing paenibacillus bacterium.</title>
        <authorList>
            <person name="Zhang W.L."/>
            <person name="Chen S.F."/>
        </authorList>
    </citation>
    <scope>NUCLEOTIDE SEQUENCE [LARGE SCALE GENOMIC DNA]</scope>
    <source>
        <strain evidence="1 2">M1</strain>
    </source>
</reference>
<organism evidence="1 2">
    <name type="scientific">Paenibacillus haidiansis</name>
    <dbReference type="NCBI Taxonomy" id="1574488"/>
    <lineage>
        <taxon>Bacteria</taxon>
        <taxon>Bacillati</taxon>
        <taxon>Bacillota</taxon>
        <taxon>Bacilli</taxon>
        <taxon>Bacillales</taxon>
        <taxon>Paenibacillaceae</taxon>
        <taxon>Paenibacillus</taxon>
    </lineage>
</organism>
<sequence length="112" mass="13211">MIDQLLKQLEQITKDFLDHSVDLEFEEVERFVGERQELVDKIVAEGASIALNSNQKKALAEILKEDKPILSRMYQLRDDASDWLERNNQIKRQQIAYQNNYAADSYFFDKKN</sequence>
<accession>A0ABU7VYU9</accession>
<name>A0ABU7VYU9_9BACL</name>